<keyword evidence="6" id="KW-0746">Sphingolipid metabolism</keyword>
<dbReference type="AlphaFoldDB" id="E4XCC8"/>
<dbReference type="UniPathway" id="UPA00222"/>
<dbReference type="Pfam" id="PF11779">
    <property type="entry name" value="SPT_ssu-like"/>
    <property type="match status" value="1"/>
</dbReference>
<evidence type="ECO:0000256" key="9">
    <source>
        <dbReference type="SAM" id="Phobius"/>
    </source>
</evidence>
<protein>
    <submittedName>
        <fullName evidence="10">Uncharacterized protein</fullName>
    </submittedName>
</protein>
<dbReference type="EMBL" id="FN653035">
    <property type="protein sequence ID" value="CBY09253.1"/>
    <property type="molecule type" value="Genomic_DNA"/>
</dbReference>
<evidence type="ECO:0000256" key="8">
    <source>
        <dbReference type="ARBA" id="ARBA00023136"/>
    </source>
</evidence>
<organism evidence="10">
    <name type="scientific">Oikopleura dioica</name>
    <name type="common">Tunicate</name>
    <dbReference type="NCBI Taxonomy" id="34765"/>
    <lineage>
        <taxon>Eukaryota</taxon>
        <taxon>Metazoa</taxon>
        <taxon>Chordata</taxon>
        <taxon>Tunicata</taxon>
        <taxon>Appendicularia</taxon>
        <taxon>Copelata</taxon>
        <taxon>Oikopleuridae</taxon>
        <taxon>Oikopleura</taxon>
    </lineage>
</organism>
<dbReference type="InterPro" id="IPR024512">
    <property type="entry name" value="Ser_palmitoyltrfase_ssu-like"/>
</dbReference>
<evidence type="ECO:0000256" key="5">
    <source>
        <dbReference type="ARBA" id="ARBA00022824"/>
    </source>
</evidence>
<evidence type="ECO:0000313" key="10">
    <source>
        <dbReference type="EMBL" id="CBY09253.1"/>
    </source>
</evidence>
<dbReference type="GO" id="GO:0005789">
    <property type="term" value="C:endoplasmic reticulum membrane"/>
    <property type="evidence" value="ECO:0007669"/>
    <property type="project" value="UniProtKB-SubCell"/>
</dbReference>
<keyword evidence="5" id="KW-0256">Endoplasmic reticulum</keyword>
<evidence type="ECO:0000256" key="2">
    <source>
        <dbReference type="ARBA" id="ARBA00004760"/>
    </source>
</evidence>
<sequence>MIAKCSKLIRRLYFIYEMNTGIYLFKFHEKLIYHLITGLITLLICYSTYTYLPSYMRKMALILFGGIEEEL</sequence>
<dbReference type="GO" id="GO:0006665">
    <property type="term" value="P:sphingolipid metabolic process"/>
    <property type="evidence" value="ECO:0007669"/>
    <property type="project" value="UniProtKB-UniPathway"/>
</dbReference>
<evidence type="ECO:0000313" key="11">
    <source>
        <dbReference type="Proteomes" id="UP000001307"/>
    </source>
</evidence>
<gene>
    <name evidence="10" type="ORF">GSOID_T00007786001</name>
</gene>
<evidence type="ECO:0000256" key="6">
    <source>
        <dbReference type="ARBA" id="ARBA00022919"/>
    </source>
</evidence>
<comment type="pathway">
    <text evidence="3">Sphingolipid metabolism.</text>
</comment>
<keyword evidence="4 9" id="KW-0812">Transmembrane</keyword>
<keyword evidence="7 9" id="KW-1133">Transmembrane helix</keyword>
<dbReference type="InParanoid" id="E4XCC8"/>
<proteinExistence type="predicted"/>
<comment type="subcellular location">
    <subcellularLocation>
        <location evidence="1">Endoplasmic reticulum membrane</location>
        <topology evidence="1">Multi-pass membrane protein</topology>
    </subcellularLocation>
</comment>
<accession>E4XCC8</accession>
<name>E4XCC8_OIKDI</name>
<reference evidence="10" key="1">
    <citation type="journal article" date="2010" name="Science">
        <title>Plasticity of animal genome architecture unmasked by rapid evolution of a pelagic tunicate.</title>
        <authorList>
            <person name="Denoeud F."/>
            <person name="Henriet S."/>
            <person name="Mungpakdee S."/>
            <person name="Aury J.M."/>
            <person name="Da Silva C."/>
            <person name="Brinkmann H."/>
            <person name="Mikhaleva J."/>
            <person name="Olsen L.C."/>
            <person name="Jubin C."/>
            <person name="Canestro C."/>
            <person name="Bouquet J.M."/>
            <person name="Danks G."/>
            <person name="Poulain J."/>
            <person name="Campsteijn C."/>
            <person name="Adamski M."/>
            <person name="Cross I."/>
            <person name="Yadetie F."/>
            <person name="Muffato M."/>
            <person name="Louis A."/>
            <person name="Butcher S."/>
            <person name="Tsagkogeorga G."/>
            <person name="Konrad A."/>
            <person name="Singh S."/>
            <person name="Jensen M.F."/>
            <person name="Cong E.H."/>
            <person name="Eikeseth-Otteraa H."/>
            <person name="Noel B."/>
            <person name="Anthouard V."/>
            <person name="Porcel B.M."/>
            <person name="Kachouri-Lafond R."/>
            <person name="Nishino A."/>
            <person name="Ugolini M."/>
            <person name="Chourrout P."/>
            <person name="Nishida H."/>
            <person name="Aasland R."/>
            <person name="Huzurbazar S."/>
            <person name="Westhof E."/>
            <person name="Delsuc F."/>
            <person name="Lehrach H."/>
            <person name="Reinhardt R."/>
            <person name="Weissenbach J."/>
            <person name="Roy S.W."/>
            <person name="Artiguenave F."/>
            <person name="Postlethwait J.H."/>
            <person name="Manak J.R."/>
            <person name="Thompson E.M."/>
            <person name="Jaillon O."/>
            <person name="Du Pasquier L."/>
            <person name="Boudinot P."/>
            <person name="Liberles D.A."/>
            <person name="Volff J.N."/>
            <person name="Philippe H."/>
            <person name="Lenhard B."/>
            <person name="Roest Crollius H."/>
            <person name="Wincker P."/>
            <person name="Chourrout D."/>
        </authorList>
    </citation>
    <scope>NUCLEOTIDE SEQUENCE [LARGE SCALE GENOMIC DNA]</scope>
</reference>
<keyword evidence="6" id="KW-0443">Lipid metabolism</keyword>
<feature type="transmembrane region" description="Helical" evidence="9">
    <location>
        <begin position="31"/>
        <end position="52"/>
    </location>
</feature>
<evidence type="ECO:0000256" key="1">
    <source>
        <dbReference type="ARBA" id="ARBA00004477"/>
    </source>
</evidence>
<dbReference type="Proteomes" id="UP000001307">
    <property type="component" value="Unassembled WGS sequence"/>
</dbReference>
<keyword evidence="11" id="KW-1185">Reference proteome</keyword>
<comment type="pathway">
    <text evidence="2">Lipid metabolism; sphingolipid metabolism.</text>
</comment>
<dbReference type="OrthoDB" id="202672at2759"/>
<evidence type="ECO:0000256" key="4">
    <source>
        <dbReference type="ARBA" id="ARBA00022692"/>
    </source>
</evidence>
<evidence type="ECO:0000256" key="3">
    <source>
        <dbReference type="ARBA" id="ARBA00004991"/>
    </source>
</evidence>
<evidence type="ECO:0000256" key="7">
    <source>
        <dbReference type="ARBA" id="ARBA00022989"/>
    </source>
</evidence>
<keyword evidence="8 9" id="KW-0472">Membrane</keyword>